<keyword evidence="3" id="KW-0963">Cytoplasm</keyword>
<keyword evidence="8 11" id="KW-0143">Chaperone</keyword>
<comment type="function">
    <text evidence="9">Implicated in mitochondrial protein import and macromolecular assembly. May facilitate the correct folding of imported proteins. May also prevent misfolding and promote the refolding and proper assembly of unfolded polypeptides generated under stress conditions in the mitochondrial matrix.</text>
</comment>
<dbReference type="PROSITE" id="PS00750">
    <property type="entry name" value="TCP1_1"/>
    <property type="match status" value="1"/>
</dbReference>
<dbReference type="InterPro" id="IPR012716">
    <property type="entry name" value="Chap_CCT_beta"/>
</dbReference>
<dbReference type="GO" id="GO:0016887">
    <property type="term" value="F:ATP hydrolysis activity"/>
    <property type="evidence" value="ECO:0007669"/>
    <property type="project" value="InterPro"/>
</dbReference>
<dbReference type="InterPro" id="IPR027413">
    <property type="entry name" value="GROEL-like_equatorial_sf"/>
</dbReference>
<dbReference type="InterPro" id="IPR002194">
    <property type="entry name" value="Chaperonin_TCP-1_CS"/>
</dbReference>
<dbReference type="SUPFAM" id="SSF52029">
    <property type="entry name" value="GroEL apical domain-like"/>
    <property type="match status" value="1"/>
</dbReference>
<evidence type="ECO:0000256" key="3">
    <source>
        <dbReference type="ARBA" id="ARBA00022490"/>
    </source>
</evidence>
<dbReference type="GO" id="GO:0051082">
    <property type="term" value="F:unfolded protein binding"/>
    <property type="evidence" value="ECO:0007669"/>
    <property type="project" value="InterPro"/>
</dbReference>
<dbReference type="SUPFAM" id="SSF48592">
    <property type="entry name" value="GroEL equatorial domain-like"/>
    <property type="match status" value="1"/>
</dbReference>
<dbReference type="PROSITE" id="PS00751">
    <property type="entry name" value="TCP1_2"/>
    <property type="match status" value="1"/>
</dbReference>
<comment type="subcellular location">
    <subcellularLocation>
        <location evidence="1">Cytoplasm</location>
    </subcellularLocation>
</comment>
<evidence type="ECO:0000256" key="8">
    <source>
        <dbReference type="ARBA" id="ARBA00023186"/>
    </source>
</evidence>
<dbReference type="GO" id="GO:0005832">
    <property type="term" value="C:chaperonin-containing T-complex"/>
    <property type="evidence" value="ECO:0007669"/>
    <property type="project" value="InterPro"/>
</dbReference>
<keyword evidence="5 11" id="KW-0067">ATP-binding</keyword>
<evidence type="ECO:0000256" key="7">
    <source>
        <dbReference type="ARBA" id="ARBA00023016"/>
    </source>
</evidence>
<keyword evidence="4 11" id="KW-0547">Nucleotide-binding</keyword>
<organism evidence="12">
    <name type="scientific">Stygiella incarcerata</name>
    <dbReference type="NCBI Taxonomy" id="1712417"/>
    <lineage>
        <taxon>Eukaryota</taxon>
        <taxon>Discoba</taxon>
        <taxon>Jakobida</taxon>
        <taxon>Andalucina</taxon>
        <taxon>Stygiellidae</taxon>
        <taxon>Stygiella</taxon>
    </lineage>
</organism>
<dbReference type="Gene3D" id="3.50.7.10">
    <property type="entry name" value="GroEL"/>
    <property type="match status" value="1"/>
</dbReference>
<dbReference type="FunFam" id="1.10.560.10:FF:000017">
    <property type="entry name" value="T-complex protein 1 subunit eta"/>
    <property type="match status" value="1"/>
</dbReference>
<dbReference type="FunFam" id="3.50.7.10:FF:000002">
    <property type="entry name" value="T-complex protein 1 subunit beta"/>
    <property type="match status" value="1"/>
</dbReference>
<dbReference type="InterPro" id="IPR017998">
    <property type="entry name" value="Chaperone_TCP-1"/>
</dbReference>
<evidence type="ECO:0000256" key="2">
    <source>
        <dbReference type="ARBA" id="ARBA00008020"/>
    </source>
</evidence>
<comment type="similarity">
    <text evidence="2 11">Belongs to the TCP-1 chaperonin family.</text>
</comment>
<dbReference type="AlphaFoldDB" id="A0A192ZHD2"/>
<evidence type="ECO:0000256" key="11">
    <source>
        <dbReference type="RuleBase" id="RU004187"/>
    </source>
</evidence>
<dbReference type="FunFam" id="3.30.260.10:FF:000025">
    <property type="entry name" value="Chaperonin containing TCP1 subunit 2"/>
    <property type="match status" value="1"/>
</dbReference>
<dbReference type="Gene3D" id="1.10.560.10">
    <property type="entry name" value="GroEL-like equatorial domain"/>
    <property type="match status" value="1"/>
</dbReference>
<evidence type="ECO:0000256" key="10">
    <source>
        <dbReference type="ARBA" id="ARBA00033237"/>
    </source>
</evidence>
<dbReference type="Gene3D" id="3.30.260.10">
    <property type="entry name" value="TCP-1-like chaperonin intermediate domain"/>
    <property type="match status" value="1"/>
</dbReference>
<evidence type="ECO:0000313" key="12">
    <source>
        <dbReference type="EMBL" id="ANM86099.1"/>
    </source>
</evidence>
<accession>A0A192ZHD2</accession>
<reference evidence="12" key="1">
    <citation type="submission" date="2016-05" db="EMBL/GenBank/DDBJ databases">
        <title>Novel hydrogenosomes in the microaerophilic jakobid Stygiella incarcerata.</title>
        <authorList>
            <person name="Leger M.M."/>
            <person name="Eme L."/>
            <person name="Hug L.A."/>
            <person name="Roger A.J."/>
        </authorList>
    </citation>
    <scope>NUCLEOTIDE SEQUENCE</scope>
</reference>
<dbReference type="PROSITE" id="PS00995">
    <property type="entry name" value="TCP1_3"/>
    <property type="match status" value="1"/>
</dbReference>
<dbReference type="PANTHER" id="PTHR11353">
    <property type="entry name" value="CHAPERONIN"/>
    <property type="match status" value="1"/>
</dbReference>
<evidence type="ECO:0000256" key="1">
    <source>
        <dbReference type="ARBA" id="ARBA00004496"/>
    </source>
</evidence>
<dbReference type="GO" id="GO:0005524">
    <property type="term" value="F:ATP binding"/>
    <property type="evidence" value="ECO:0007669"/>
    <property type="project" value="UniProtKB-KW"/>
</dbReference>
<dbReference type="NCBIfam" id="NF041083">
    <property type="entry name" value="thermosome_beta"/>
    <property type="match status" value="1"/>
</dbReference>
<evidence type="ECO:0000256" key="5">
    <source>
        <dbReference type="ARBA" id="ARBA00022840"/>
    </source>
</evidence>
<dbReference type="EMBL" id="KX235370">
    <property type="protein sequence ID" value="ANM86099.1"/>
    <property type="molecule type" value="mRNA"/>
</dbReference>
<proteinExistence type="evidence at transcript level"/>
<dbReference type="GO" id="GO:0140662">
    <property type="term" value="F:ATP-dependent protein folding chaperone"/>
    <property type="evidence" value="ECO:0007669"/>
    <property type="project" value="InterPro"/>
</dbReference>
<keyword evidence="6" id="KW-0809">Transit peptide</keyword>
<dbReference type="InterPro" id="IPR027409">
    <property type="entry name" value="GroEL-like_apical_dom_sf"/>
</dbReference>
<gene>
    <name evidence="12" type="primary">cct-B</name>
</gene>
<dbReference type="Pfam" id="PF00118">
    <property type="entry name" value="Cpn60_TCP1"/>
    <property type="match status" value="1"/>
</dbReference>
<keyword evidence="7" id="KW-0346">Stress response</keyword>
<sequence>MSQAAEYGNPVNVLGAEAYEDRGSRAKLSNIIGATAVADLVKTTLGPKGMDKILHASDGSVTVTNDGATILSKIYVDNPAAKILVDISKGQDAEVGDGTTSVCVLAGELLREAEKLLDQDIHPQTIVEGWRLASAVALETLEKSAMDHADDKVAFREDLLNIARTTLSSKVLQNDREHFATLAVDAVLRLGGSVNLESIHVIQKAGGSLSDSFLDDGYILDKKIGIGQPKCVKDAKVLVANTAMDVDKIKIYGARVRTSSYQTVADIAEAEKIRMAEKVEKIASYGCNVFINRQLIYDYPEQLFSKNGVISIEHADFEGVERLALALGTEVVSTFDDPESVKLGHCDVLEEMMIGEDTLIRMSGLAGGKACSIILRGSSDHVLGEAERSLHDALAVLSQTVVEHRTVYGGGCAEMMMACAVEKAAMETPGKKSLAMESFAHALRALPMIIAENGGYDANELITQLRAAHSTGASTACLEMTAGGIGDAKELGILESLKVKWHVVSAATEAAEMIVRVDDSIHCAPRKRQ</sequence>
<dbReference type="InterPro" id="IPR027410">
    <property type="entry name" value="TCP-1-like_intermed_sf"/>
</dbReference>
<evidence type="ECO:0000256" key="4">
    <source>
        <dbReference type="ARBA" id="ARBA00022741"/>
    </source>
</evidence>
<evidence type="ECO:0000256" key="6">
    <source>
        <dbReference type="ARBA" id="ARBA00022946"/>
    </source>
</evidence>
<dbReference type="SUPFAM" id="SSF54849">
    <property type="entry name" value="GroEL-intermediate domain like"/>
    <property type="match status" value="1"/>
</dbReference>
<dbReference type="NCBIfam" id="TIGR02341">
    <property type="entry name" value="chap_CCT_beta"/>
    <property type="match status" value="1"/>
</dbReference>
<dbReference type="InterPro" id="IPR002423">
    <property type="entry name" value="Cpn60/GroEL/TCP-1"/>
</dbReference>
<evidence type="ECO:0000256" key="9">
    <source>
        <dbReference type="ARBA" id="ARBA00025467"/>
    </source>
</evidence>
<dbReference type="InterPro" id="IPR053374">
    <property type="entry name" value="TCP-1_chaperonin"/>
</dbReference>
<protein>
    <recommendedName>
        <fullName evidence="10">CCT-beta</fullName>
    </recommendedName>
</protein>
<dbReference type="PRINTS" id="PR00304">
    <property type="entry name" value="TCOMPLEXTCP1"/>
</dbReference>
<dbReference type="CDD" id="cd03336">
    <property type="entry name" value="TCP1_beta"/>
    <property type="match status" value="1"/>
</dbReference>
<name>A0A192ZHD2_9EUKA</name>